<evidence type="ECO:0000256" key="3">
    <source>
        <dbReference type="ARBA" id="ARBA00012438"/>
    </source>
</evidence>
<evidence type="ECO:0000256" key="10">
    <source>
        <dbReference type="SAM" id="Phobius"/>
    </source>
</evidence>
<keyword evidence="6" id="KW-0808">Transferase</keyword>
<dbReference type="PANTHER" id="PTHR44936">
    <property type="entry name" value="SENSOR PROTEIN CREC"/>
    <property type="match status" value="1"/>
</dbReference>
<evidence type="ECO:0000256" key="7">
    <source>
        <dbReference type="ARBA" id="ARBA00022741"/>
    </source>
</evidence>
<keyword evidence="7" id="KW-0547">Nucleotide-binding</keyword>
<evidence type="ECO:0000256" key="6">
    <source>
        <dbReference type="ARBA" id="ARBA00022679"/>
    </source>
</evidence>
<keyword evidence="4" id="KW-1003">Cell membrane</keyword>
<evidence type="ECO:0000256" key="5">
    <source>
        <dbReference type="ARBA" id="ARBA00022553"/>
    </source>
</evidence>
<dbReference type="InterPro" id="IPR003594">
    <property type="entry name" value="HATPase_dom"/>
</dbReference>
<dbReference type="InterPro" id="IPR003661">
    <property type="entry name" value="HisK_dim/P_dom"/>
</dbReference>
<organism evidence="13 14">
    <name type="scientific">Roseateles toxinivorans</name>
    <dbReference type="NCBI Taxonomy" id="270368"/>
    <lineage>
        <taxon>Bacteria</taxon>
        <taxon>Pseudomonadati</taxon>
        <taxon>Pseudomonadota</taxon>
        <taxon>Betaproteobacteria</taxon>
        <taxon>Burkholderiales</taxon>
        <taxon>Sphaerotilaceae</taxon>
        <taxon>Roseateles</taxon>
    </lineage>
</organism>
<dbReference type="InterPro" id="IPR036890">
    <property type="entry name" value="HATPase_C_sf"/>
</dbReference>
<dbReference type="Proteomes" id="UP000295361">
    <property type="component" value="Unassembled WGS sequence"/>
</dbReference>
<dbReference type="PROSITE" id="PS50885">
    <property type="entry name" value="HAMP"/>
    <property type="match status" value="1"/>
</dbReference>
<dbReference type="InterPro" id="IPR004358">
    <property type="entry name" value="Sig_transdc_His_kin-like_C"/>
</dbReference>
<keyword evidence="8 13" id="KW-0418">Kinase</keyword>
<dbReference type="InterPro" id="IPR003660">
    <property type="entry name" value="HAMP_dom"/>
</dbReference>
<evidence type="ECO:0000259" key="11">
    <source>
        <dbReference type="PROSITE" id="PS50109"/>
    </source>
</evidence>
<evidence type="ECO:0000259" key="12">
    <source>
        <dbReference type="PROSITE" id="PS50885"/>
    </source>
</evidence>
<dbReference type="Pfam" id="PF02518">
    <property type="entry name" value="HATPase_c"/>
    <property type="match status" value="1"/>
</dbReference>
<dbReference type="InterPro" id="IPR050980">
    <property type="entry name" value="2C_sensor_his_kinase"/>
</dbReference>
<dbReference type="InterPro" id="IPR005467">
    <property type="entry name" value="His_kinase_dom"/>
</dbReference>
<feature type="domain" description="Histidine kinase" evidence="11">
    <location>
        <begin position="131"/>
        <end position="335"/>
    </location>
</feature>
<dbReference type="CDD" id="cd00082">
    <property type="entry name" value="HisKA"/>
    <property type="match status" value="1"/>
</dbReference>
<feature type="transmembrane region" description="Helical" evidence="10">
    <location>
        <begin position="51"/>
        <end position="70"/>
    </location>
</feature>
<comment type="subcellular location">
    <subcellularLocation>
        <location evidence="2">Cell membrane</location>
        <topology evidence="2">Multi-pass membrane protein</topology>
    </subcellularLocation>
</comment>
<dbReference type="SMART" id="SM00304">
    <property type="entry name" value="HAMP"/>
    <property type="match status" value="1"/>
</dbReference>
<dbReference type="AlphaFoldDB" id="A0A4R6QKU1"/>
<dbReference type="EMBL" id="SNXS01000004">
    <property type="protein sequence ID" value="TDP63749.1"/>
    <property type="molecule type" value="Genomic_DNA"/>
</dbReference>
<accession>A0A4R6QKU1</accession>
<dbReference type="InParanoid" id="A0A4R6QKU1"/>
<comment type="catalytic activity">
    <reaction evidence="1">
        <text>ATP + protein L-histidine = ADP + protein N-phospho-L-histidine.</text>
        <dbReference type="EC" id="2.7.13.3"/>
    </reaction>
</comment>
<feature type="domain" description="HAMP" evidence="12">
    <location>
        <begin position="71"/>
        <end position="123"/>
    </location>
</feature>
<dbReference type="SMART" id="SM00387">
    <property type="entry name" value="HATPase_c"/>
    <property type="match status" value="1"/>
</dbReference>
<proteinExistence type="predicted"/>
<dbReference type="GO" id="GO:0005886">
    <property type="term" value="C:plasma membrane"/>
    <property type="evidence" value="ECO:0007669"/>
    <property type="project" value="UniProtKB-SubCell"/>
</dbReference>
<keyword evidence="10" id="KW-0812">Transmembrane</keyword>
<keyword evidence="5" id="KW-0597">Phosphoprotein</keyword>
<name>A0A4R6QKU1_9BURK</name>
<protein>
    <recommendedName>
        <fullName evidence="3">histidine kinase</fullName>
        <ecNumber evidence="3">2.7.13.3</ecNumber>
    </recommendedName>
</protein>
<dbReference type="Gene3D" id="3.30.565.10">
    <property type="entry name" value="Histidine kinase-like ATPase, C-terminal domain"/>
    <property type="match status" value="1"/>
</dbReference>
<dbReference type="GO" id="GO:0000155">
    <property type="term" value="F:phosphorelay sensor kinase activity"/>
    <property type="evidence" value="ECO:0007669"/>
    <property type="project" value="InterPro"/>
</dbReference>
<keyword evidence="10" id="KW-0472">Membrane</keyword>
<dbReference type="EC" id="2.7.13.3" evidence="3"/>
<dbReference type="Pfam" id="PF00672">
    <property type="entry name" value="HAMP"/>
    <property type="match status" value="1"/>
</dbReference>
<dbReference type="SMART" id="SM00388">
    <property type="entry name" value="HisKA"/>
    <property type="match status" value="1"/>
</dbReference>
<evidence type="ECO:0000256" key="1">
    <source>
        <dbReference type="ARBA" id="ARBA00000085"/>
    </source>
</evidence>
<sequence>MRQRMHQRWHEQHRHWRHRFKHLGARLVAVFLVLALASSVILFSATHQPYGWLWGAPLLLIVTGLAFGTIRHMIRPLRALAVGAEAFARGDLSHRIRLRPHSELGELAELFNRMAADIQAMLDGKRALLLAISHELRSPLTRARLNAELVEEGAPRQALLQDLALMRDLITGILESERLGAGHSALALQSCSLNALIAELVQNQFNDGDIELNLASELPVMQLDRLRMQLLLRNLIDNALRHNDAARGKVRISTAMAEQGVRLAVRDFGPGVPAEVLPKLGEPFYRPDEARTRSSGGVGLGLSLCKLIASAHGATLVLRNADPGLEAAVTLPATIT</sequence>
<evidence type="ECO:0000313" key="14">
    <source>
        <dbReference type="Proteomes" id="UP000295361"/>
    </source>
</evidence>
<evidence type="ECO:0000256" key="2">
    <source>
        <dbReference type="ARBA" id="ARBA00004651"/>
    </source>
</evidence>
<reference evidence="13 14" key="1">
    <citation type="submission" date="2019-03" db="EMBL/GenBank/DDBJ databases">
        <title>Genomic Encyclopedia of Type Strains, Phase IV (KMG-IV): sequencing the most valuable type-strain genomes for metagenomic binning, comparative biology and taxonomic classification.</title>
        <authorList>
            <person name="Goeker M."/>
        </authorList>
    </citation>
    <scope>NUCLEOTIDE SEQUENCE [LARGE SCALE GENOMIC DNA]</scope>
    <source>
        <strain evidence="13 14">DSM 16998</strain>
    </source>
</reference>
<dbReference type="SUPFAM" id="SSF55874">
    <property type="entry name" value="ATPase domain of HSP90 chaperone/DNA topoisomerase II/histidine kinase"/>
    <property type="match status" value="1"/>
</dbReference>
<dbReference type="PANTHER" id="PTHR44936:SF10">
    <property type="entry name" value="SENSOR PROTEIN RSTB"/>
    <property type="match status" value="1"/>
</dbReference>
<dbReference type="InterPro" id="IPR036097">
    <property type="entry name" value="HisK_dim/P_sf"/>
</dbReference>
<dbReference type="PRINTS" id="PR00344">
    <property type="entry name" value="BCTRLSENSOR"/>
</dbReference>
<keyword evidence="10" id="KW-1133">Transmembrane helix</keyword>
<feature type="transmembrane region" description="Helical" evidence="10">
    <location>
        <begin position="23"/>
        <end position="45"/>
    </location>
</feature>
<dbReference type="SUPFAM" id="SSF47384">
    <property type="entry name" value="Homodimeric domain of signal transducing histidine kinase"/>
    <property type="match status" value="1"/>
</dbReference>
<evidence type="ECO:0000256" key="9">
    <source>
        <dbReference type="ARBA" id="ARBA00022840"/>
    </source>
</evidence>
<dbReference type="CDD" id="cd06225">
    <property type="entry name" value="HAMP"/>
    <property type="match status" value="1"/>
</dbReference>
<keyword evidence="9" id="KW-0067">ATP-binding</keyword>
<dbReference type="SUPFAM" id="SSF158472">
    <property type="entry name" value="HAMP domain-like"/>
    <property type="match status" value="1"/>
</dbReference>
<dbReference type="PROSITE" id="PS50109">
    <property type="entry name" value="HIS_KIN"/>
    <property type="match status" value="1"/>
</dbReference>
<evidence type="ECO:0000256" key="8">
    <source>
        <dbReference type="ARBA" id="ARBA00022777"/>
    </source>
</evidence>
<keyword evidence="14" id="KW-1185">Reference proteome</keyword>
<evidence type="ECO:0000313" key="13">
    <source>
        <dbReference type="EMBL" id="TDP63749.1"/>
    </source>
</evidence>
<gene>
    <name evidence="13" type="ORF">DES47_10431</name>
</gene>
<dbReference type="Gene3D" id="1.10.287.130">
    <property type="match status" value="1"/>
</dbReference>
<dbReference type="GO" id="GO:0005524">
    <property type="term" value="F:ATP binding"/>
    <property type="evidence" value="ECO:0007669"/>
    <property type="project" value="UniProtKB-KW"/>
</dbReference>
<comment type="caution">
    <text evidence="13">The sequence shown here is derived from an EMBL/GenBank/DDBJ whole genome shotgun (WGS) entry which is preliminary data.</text>
</comment>
<evidence type="ECO:0000256" key="4">
    <source>
        <dbReference type="ARBA" id="ARBA00022475"/>
    </source>
</evidence>